<gene>
    <name evidence="1" type="ORF">EYF80_046381</name>
</gene>
<dbReference type="AlphaFoldDB" id="A0A4Z2FSS9"/>
<sequence>MNHRYLRPPEGPGVAGAECNCNWESDEMRLPGKSSHPEPKGPPTTELLVHHDGAVNILRPTSPQLMLKGFGTIIL</sequence>
<accession>A0A4Z2FSS9</accession>
<comment type="caution">
    <text evidence="1">The sequence shown here is derived from an EMBL/GenBank/DDBJ whole genome shotgun (WGS) entry which is preliminary data.</text>
</comment>
<protein>
    <submittedName>
        <fullName evidence="1">Uncharacterized protein</fullName>
    </submittedName>
</protein>
<evidence type="ECO:0000313" key="1">
    <source>
        <dbReference type="EMBL" id="TNN43452.1"/>
    </source>
</evidence>
<evidence type="ECO:0000313" key="2">
    <source>
        <dbReference type="Proteomes" id="UP000314294"/>
    </source>
</evidence>
<proteinExistence type="predicted"/>
<reference evidence="1 2" key="1">
    <citation type="submission" date="2019-03" db="EMBL/GenBank/DDBJ databases">
        <title>First draft genome of Liparis tanakae, snailfish: a comprehensive survey of snailfish specific genes.</title>
        <authorList>
            <person name="Kim W."/>
            <person name="Song I."/>
            <person name="Jeong J.-H."/>
            <person name="Kim D."/>
            <person name="Kim S."/>
            <person name="Ryu S."/>
            <person name="Song J.Y."/>
            <person name="Lee S.K."/>
        </authorList>
    </citation>
    <scope>NUCLEOTIDE SEQUENCE [LARGE SCALE GENOMIC DNA]</scope>
    <source>
        <tissue evidence="1">Muscle</tissue>
    </source>
</reference>
<keyword evidence="2" id="KW-1185">Reference proteome</keyword>
<dbReference type="EMBL" id="SRLO01000965">
    <property type="protein sequence ID" value="TNN43452.1"/>
    <property type="molecule type" value="Genomic_DNA"/>
</dbReference>
<name>A0A4Z2FSS9_9TELE</name>
<dbReference type="Proteomes" id="UP000314294">
    <property type="component" value="Unassembled WGS sequence"/>
</dbReference>
<organism evidence="1 2">
    <name type="scientific">Liparis tanakae</name>
    <name type="common">Tanaka's snailfish</name>
    <dbReference type="NCBI Taxonomy" id="230148"/>
    <lineage>
        <taxon>Eukaryota</taxon>
        <taxon>Metazoa</taxon>
        <taxon>Chordata</taxon>
        <taxon>Craniata</taxon>
        <taxon>Vertebrata</taxon>
        <taxon>Euteleostomi</taxon>
        <taxon>Actinopterygii</taxon>
        <taxon>Neopterygii</taxon>
        <taxon>Teleostei</taxon>
        <taxon>Neoteleostei</taxon>
        <taxon>Acanthomorphata</taxon>
        <taxon>Eupercaria</taxon>
        <taxon>Perciformes</taxon>
        <taxon>Cottioidei</taxon>
        <taxon>Cottales</taxon>
        <taxon>Liparidae</taxon>
        <taxon>Liparis</taxon>
    </lineage>
</organism>